<dbReference type="AlphaFoldDB" id="A0A125Q6M4"/>
<dbReference type="Proteomes" id="UP000057737">
    <property type="component" value="Unassembled WGS sequence"/>
</dbReference>
<name>A0A125Q6M4_9BRAD</name>
<accession>A0A125Q6M4</accession>
<dbReference type="OrthoDB" id="9773188at2"/>
<dbReference type="RefSeq" id="WP_066513355.1">
    <property type="nucleotide sequence ID" value="NZ_LNCU01000107.1"/>
</dbReference>
<sequence length="70" mass="8213">MTEVIGRFSREKRYLVIYDQLNPAYAKYYREAEARQLLEQAGFEDLVVYHRHGYSWTVMGRRPANGAVTA</sequence>
<organism evidence="1 2">
    <name type="scientific">Bradyrhizobium macuxiense</name>
    <dbReference type="NCBI Taxonomy" id="1755647"/>
    <lineage>
        <taxon>Bacteria</taxon>
        <taxon>Pseudomonadati</taxon>
        <taxon>Pseudomonadota</taxon>
        <taxon>Alphaproteobacteria</taxon>
        <taxon>Hyphomicrobiales</taxon>
        <taxon>Nitrobacteraceae</taxon>
        <taxon>Bradyrhizobium</taxon>
    </lineage>
</organism>
<keyword evidence="2" id="KW-1185">Reference proteome</keyword>
<proteinExistence type="predicted"/>
<dbReference type="EMBL" id="LNCU01000107">
    <property type="protein sequence ID" value="KWV48381.1"/>
    <property type="molecule type" value="Genomic_DNA"/>
</dbReference>
<evidence type="ECO:0000313" key="1">
    <source>
        <dbReference type="EMBL" id="KWV48381.1"/>
    </source>
</evidence>
<gene>
    <name evidence="1" type="ORF">AS156_18025</name>
</gene>
<protein>
    <submittedName>
        <fullName evidence="1">Uncharacterized protein</fullName>
    </submittedName>
</protein>
<comment type="caution">
    <text evidence="1">The sequence shown here is derived from an EMBL/GenBank/DDBJ whole genome shotgun (WGS) entry which is preliminary data.</text>
</comment>
<reference evidence="1 2" key="1">
    <citation type="submission" date="2015-11" db="EMBL/GenBank/DDBJ databases">
        <title>Draft Genome Sequence of the Strain BR 10303 (Bradyrhizobium sp.) isolated from nodules of Centrolobium paraense.</title>
        <authorList>
            <person name="Zelli J.E."/>
            <person name="Simoes-Araujo J.L."/>
            <person name="Barauna A.C."/>
            <person name="Silva K."/>
        </authorList>
    </citation>
    <scope>NUCLEOTIDE SEQUENCE [LARGE SCALE GENOMIC DNA]</scope>
    <source>
        <strain evidence="1 2">BR 10303</strain>
    </source>
</reference>
<evidence type="ECO:0000313" key="2">
    <source>
        <dbReference type="Proteomes" id="UP000057737"/>
    </source>
</evidence>